<keyword evidence="1" id="KW-0472">Membrane</keyword>
<dbReference type="eggNOG" id="COG3559">
    <property type="taxonomic scope" value="Bacteria"/>
</dbReference>
<protein>
    <recommendedName>
        <fullName evidence="4">Anibiotic ABC transporter</fullName>
    </recommendedName>
</protein>
<comment type="caution">
    <text evidence="2">The sequence shown here is derived from an EMBL/GenBank/DDBJ whole genome shotgun (WGS) entry which is preliminary data.</text>
</comment>
<sequence>MSSPVVGTHHLVRLILRRDRIRLPLWILGTTTLVAGSAQSVLALYDTPEKRAGYAATVEASGAGKLMNGIPYDVDRTAGIVAYETTSTATVLVALMVVFLVVRHTRAEEESGRAELLRATVTGRHAATAAAVLVAAVASVLVGMLDALALGGLGLPWAGSFAHGISLTGIGLVFTALAAAVAQVTASARLALGISGAVLGFAFLVRGVGAVGDSVLARLSPFGWTQELRPFGEVAWVWLAPLLLAAVAGLALTAYLTVHRDAGAGLIQPRPGNSHASASLGTPVGLALRLQRGLWIGWATGLVITAALFGSLGKEVRSLLADNPEMADLIAVGEGDVLEGFFAYSALLLVAVATAFSVSAVLRLRAEEEAGRAELVLSTALPRTRWLVGSLAVTLVATIVNVTLIGVAMATAHGVVGDDWGSFGSIAGAAVELLPATLVVLGAAVLLLGWLPRWAGLAWAVFAFALIEAYLGDLLRFPDWLSALSPFSHVPQSPVEAFTSAPGIVALAVAFVAIGVGAVGVRLRDIG</sequence>
<evidence type="ECO:0000256" key="1">
    <source>
        <dbReference type="SAM" id="Phobius"/>
    </source>
</evidence>
<feature type="transmembrane region" description="Helical" evidence="1">
    <location>
        <begin position="123"/>
        <end position="145"/>
    </location>
</feature>
<feature type="transmembrane region" description="Helical" evidence="1">
    <location>
        <begin position="236"/>
        <end position="258"/>
    </location>
</feature>
<reference evidence="2 3" key="1">
    <citation type="submission" date="2013-08" db="EMBL/GenBank/DDBJ databases">
        <title>The genome sequence of Knoellia sinensis.</title>
        <authorList>
            <person name="Zhu W."/>
            <person name="Wang G."/>
        </authorList>
    </citation>
    <scope>NUCLEOTIDE SEQUENCE [LARGE SCALE GENOMIC DNA]</scope>
    <source>
        <strain evidence="2 3">KCTC 19936</strain>
    </source>
</reference>
<keyword evidence="1" id="KW-1133">Transmembrane helix</keyword>
<accession>A0A0A0J2J4</accession>
<feature type="transmembrane region" description="Helical" evidence="1">
    <location>
        <begin position="23"/>
        <end position="45"/>
    </location>
</feature>
<dbReference type="AlphaFoldDB" id="A0A0A0J2J4"/>
<proteinExistence type="predicted"/>
<feature type="transmembrane region" description="Helical" evidence="1">
    <location>
        <begin position="497"/>
        <end position="521"/>
    </location>
</feature>
<feature type="transmembrane region" description="Helical" evidence="1">
    <location>
        <begin position="341"/>
        <end position="365"/>
    </location>
</feature>
<gene>
    <name evidence="2" type="ORF">N802_05770</name>
</gene>
<evidence type="ECO:0008006" key="4">
    <source>
        <dbReference type="Google" id="ProtNLM"/>
    </source>
</evidence>
<name>A0A0A0J2J4_9MICO</name>
<keyword evidence="3" id="KW-1185">Reference proteome</keyword>
<dbReference type="OrthoDB" id="2014935at2"/>
<dbReference type="RefSeq" id="WP_035918059.1">
    <property type="nucleotide sequence ID" value="NZ_AVPJ01000015.1"/>
</dbReference>
<feature type="transmembrane region" description="Helical" evidence="1">
    <location>
        <begin position="293"/>
        <end position="312"/>
    </location>
</feature>
<feature type="transmembrane region" description="Helical" evidence="1">
    <location>
        <begin position="157"/>
        <end position="178"/>
    </location>
</feature>
<keyword evidence="1" id="KW-0812">Transmembrane</keyword>
<dbReference type="STRING" id="1385520.N802_05770"/>
<dbReference type="Proteomes" id="UP000030002">
    <property type="component" value="Unassembled WGS sequence"/>
</dbReference>
<feature type="transmembrane region" description="Helical" evidence="1">
    <location>
        <begin position="457"/>
        <end position="477"/>
    </location>
</feature>
<evidence type="ECO:0000313" key="3">
    <source>
        <dbReference type="Proteomes" id="UP000030002"/>
    </source>
</evidence>
<feature type="transmembrane region" description="Helical" evidence="1">
    <location>
        <begin position="423"/>
        <end position="450"/>
    </location>
</feature>
<feature type="transmembrane region" description="Helical" evidence="1">
    <location>
        <begin position="80"/>
        <end position="102"/>
    </location>
</feature>
<organism evidence="2 3">
    <name type="scientific">Knoellia sinensis KCTC 19936</name>
    <dbReference type="NCBI Taxonomy" id="1385520"/>
    <lineage>
        <taxon>Bacteria</taxon>
        <taxon>Bacillati</taxon>
        <taxon>Actinomycetota</taxon>
        <taxon>Actinomycetes</taxon>
        <taxon>Micrococcales</taxon>
        <taxon>Intrasporangiaceae</taxon>
        <taxon>Knoellia</taxon>
    </lineage>
</organism>
<evidence type="ECO:0000313" key="2">
    <source>
        <dbReference type="EMBL" id="KGN30904.1"/>
    </source>
</evidence>
<dbReference type="EMBL" id="AVPJ01000015">
    <property type="protein sequence ID" value="KGN30904.1"/>
    <property type="molecule type" value="Genomic_DNA"/>
</dbReference>
<feature type="transmembrane region" description="Helical" evidence="1">
    <location>
        <begin position="386"/>
        <end position="411"/>
    </location>
</feature>
<feature type="transmembrane region" description="Helical" evidence="1">
    <location>
        <begin position="190"/>
        <end position="216"/>
    </location>
</feature>